<dbReference type="Gene3D" id="3.30.160.370">
    <property type="entry name" value="Domain of unknown function DUF5064"/>
    <property type="match status" value="1"/>
</dbReference>
<dbReference type="OrthoDB" id="6941547at2"/>
<accession>A0A0B3BNE8</accession>
<keyword evidence="3" id="KW-1185">Reference proteome</keyword>
<dbReference type="InterPro" id="IPR032024">
    <property type="entry name" value="DUF5064"/>
</dbReference>
<evidence type="ECO:0000313" key="3">
    <source>
        <dbReference type="Proteomes" id="UP000030980"/>
    </source>
</evidence>
<dbReference type="AlphaFoldDB" id="A0A0B2D7B0"/>
<gene>
    <name evidence="1" type="ORF">PT85_00080</name>
    <name evidence="2" type="ORF">SAMN05421672_11017</name>
</gene>
<dbReference type="EMBL" id="FTMC01000010">
    <property type="protein sequence ID" value="SIQ77914.1"/>
    <property type="molecule type" value="Genomic_DNA"/>
</dbReference>
<accession>A0A0B2D7B0</accession>
<reference evidence="2 4" key="2">
    <citation type="submission" date="2017-01" db="EMBL/GenBank/DDBJ databases">
        <authorList>
            <person name="Mah S.A."/>
            <person name="Swanson W.J."/>
            <person name="Moy G.W."/>
            <person name="Vacquier V.D."/>
        </authorList>
    </citation>
    <scope>NUCLEOTIDE SEQUENCE [LARGE SCALE GENOMIC DNA]</scope>
    <source>
        <strain evidence="2 4">ATCC 29606</strain>
    </source>
</reference>
<dbReference type="Proteomes" id="UP000030980">
    <property type="component" value="Unassembled WGS sequence"/>
</dbReference>
<evidence type="ECO:0000313" key="1">
    <source>
        <dbReference type="EMBL" id="KHO66033.1"/>
    </source>
</evidence>
<proteinExistence type="predicted"/>
<dbReference type="PATRIC" id="fig|706570.3.peg.528"/>
<dbReference type="Proteomes" id="UP000186079">
    <property type="component" value="Unassembled WGS sequence"/>
</dbReference>
<evidence type="ECO:0000313" key="2">
    <source>
        <dbReference type="EMBL" id="SIQ77914.1"/>
    </source>
</evidence>
<dbReference type="STRING" id="706570.PT85_00080"/>
<dbReference type="EMBL" id="JTAK01000001">
    <property type="protein sequence ID" value="KHO66033.1"/>
    <property type="molecule type" value="Genomic_DNA"/>
</dbReference>
<reference evidence="1 3" key="1">
    <citation type="submission" date="2014-11" db="EMBL/GenBank/DDBJ databases">
        <title>Genome sequence of Pseudomonas tuomuerensis JCM 14085.</title>
        <authorList>
            <person name="Shin S.-K."/>
            <person name="Yi H."/>
        </authorList>
    </citation>
    <scope>NUCLEOTIDE SEQUENCE [LARGE SCALE GENOMIC DNA]</scope>
    <source>
        <strain evidence="1 3">JCM 14085</strain>
    </source>
</reference>
<sequence length="124" mass="14038">MFEPGHLHRASLPGDSPAWHLDLHYEVRHDAREGPMLHLRISGELDGKPFAEELSLHRDTAPNFASQVARIAERHGLPVAEHSPILPNHAEYDRMFEDIRERLALQPGEPVDLEHVAQDKPPTV</sequence>
<organism evidence="1 3">
    <name type="scientific">Pseudomonas flexibilis</name>
    <dbReference type="NCBI Taxonomy" id="706570"/>
    <lineage>
        <taxon>Bacteria</taxon>
        <taxon>Pseudomonadati</taxon>
        <taxon>Pseudomonadota</taxon>
        <taxon>Gammaproteobacteria</taxon>
        <taxon>Pseudomonadales</taxon>
        <taxon>Pseudomonadaceae</taxon>
        <taxon>Pseudomonas</taxon>
    </lineage>
</organism>
<dbReference type="Pfam" id="PF16703">
    <property type="entry name" value="DUF5064"/>
    <property type="match status" value="1"/>
</dbReference>
<dbReference type="RefSeq" id="WP_027590842.1">
    <property type="nucleotide sequence ID" value="NZ_FMUP01000008.1"/>
</dbReference>
<protein>
    <submittedName>
        <fullName evidence="1">Acetyl-CoA carboxylase alpha subunit</fullName>
    </submittedName>
</protein>
<name>A0A0B2D7B0_9PSED</name>
<evidence type="ECO:0000313" key="4">
    <source>
        <dbReference type="Proteomes" id="UP000186079"/>
    </source>
</evidence>